<accession>A0ABV5KRH2</accession>
<protein>
    <submittedName>
        <fullName evidence="1">Uncharacterized protein</fullName>
    </submittedName>
</protein>
<organism evidence="1 2">
    <name type="scientific">Paenibacillus aurantiacus</name>
    <dbReference type="NCBI Taxonomy" id="1936118"/>
    <lineage>
        <taxon>Bacteria</taxon>
        <taxon>Bacillati</taxon>
        <taxon>Bacillota</taxon>
        <taxon>Bacilli</taxon>
        <taxon>Bacillales</taxon>
        <taxon>Paenibacillaceae</taxon>
        <taxon>Paenibacillus</taxon>
    </lineage>
</organism>
<sequence>MNPAAITIGMMCLGRIDTIEKYALAAVSKMHDVQFYYFIPEDVRAEDQRITGYVMENNQWVRREMAYPDVVHDAIGRKGKLFLEAYAALSHLPFTTDKPAGCGSKLEKFRLIRQDGRFKQIPHRFRAHQHFLKQRGFYDVARARPAIKSNIRLQH</sequence>
<evidence type="ECO:0000313" key="1">
    <source>
        <dbReference type="EMBL" id="MFB9327809.1"/>
    </source>
</evidence>
<name>A0ABV5KRH2_9BACL</name>
<comment type="caution">
    <text evidence="1">The sequence shown here is derived from an EMBL/GenBank/DDBJ whole genome shotgun (WGS) entry which is preliminary data.</text>
</comment>
<keyword evidence="2" id="KW-1185">Reference proteome</keyword>
<evidence type="ECO:0000313" key="2">
    <source>
        <dbReference type="Proteomes" id="UP001589747"/>
    </source>
</evidence>
<dbReference type="EMBL" id="JBHMDO010000029">
    <property type="protein sequence ID" value="MFB9327809.1"/>
    <property type="molecule type" value="Genomic_DNA"/>
</dbReference>
<dbReference type="Proteomes" id="UP001589747">
    <property type="component" value="Unassembled WGS sequence"/>
</dbReference>
<dbReference type="RefSeq" id="WP_377496474.1">
    <property type="nucleotide sequence ID" value="NZ_JBHMDO010000029.1"/>
</dbReference>
<gene>
    <name evidence="1" type="ORF">ACFFSY_17920</name>
</gene>
<reference evidence="1 2" key="1">
    <citation type="submission" date="2024-09" db="EMBL/GenBank/DDBJ databases">
        <authorList>
            <person name="Sun Q."/>
            <person name="Mori K."/>
        </authorList>
    </citation>
    <scope>NUCLEOTIDE SEQUENCE [LARGE SCALE GENOMIC DNA]</scope>
    <source>
        <strain evidence="1 2">TISTR 2452</strain>
    </source>
</reference>
<proteinExistence type="predicted"/>